<feature type="binding site" evidence="7">
    <location>
        <position position="19"/>
    </location>
    <ligand>
        <name>a divalent metal cation</name>
        <dbReference type="ChEBI" id="CHEBI:60240"/>
    </ligand>
</feature>
<feature type="binding site" evidence="7">
    <location>
        <position position="103"/>
    </location>
    <ligand>
        <name>a divalent metal cation</name>
        <dbReference type="ChEBI" id="CHEBI:60240"/>
    </ligand>
</feature>
<evidence type="ECO:0000256" key="7">
    <source>
        <dbReference type="HAMAP-Rule" id="MF_00060"/>
    </source>
</evidence>
<evidence type="ECO:0000256" key="4">
    <source>
        <dbReference type="ARBA" id="ARBA00022723"/>
    </source>
</evidence>
<dbReference type="PANTHER" id="PTHR30457:SF12">
    <property type="entry name" value="5'_3'-NUCLEOTIDASE SURE"/>
    <property type="match status" value="1"/>
</dbReference>
<keyword evidence="3 7" id="KW-0963">Cytoplasm</keyword>
<evidence type="ECO:0000259" key="8">
    <source>
        <dbReference type="Pfam" id="PF01975"/>
    </source>
</evidence>
<feature type="binding site" evidence="7">
    <location>
        <position position="50"/>
    </location>
    <ligand>
        <name>a divalent metal cation</name>
        <dbReference type="ChEBI" id="CHEBI:60240"/>
    </ligand>
</feature>
<keyword evidence="6 7" id="KW-0378">Hydrolase</keyword>
<feature type="domain" description="Survival protein SurE-like phosphatase/nucleotidase" evidence="8">
    <location>
        <begin position="13"/>
        <end position="200"/>
    </location>
</feature>
<evidence type="ECO:0000256" key="6">
    <source>
        <dbReference type="ARBA" id="ARBA00022801"/>
    </source>
</evidence>
<accession>A0ABW5BMT4</accession>
<dbReference type="GO" id="GO:0008254">
    <property type="term" value="F:3'-nucleotidase activity"/>
    <property type="evidence" value="ECO:0007669"/>
    <property type="project" value="UniProtKB-EC"/>
</dbReference>
<protein>
    <recommendedName>
        <fullName evidence="7">5'-nucleotidase SurE</fullName>
        <ecNumber evidence="7">3.1.3.5</ecNumber>
    </recommendedName>
    <alternativeName>
        <fullName evidence="7">Nucleoside 5'-monophosphate phosphohydrolase</fullName>
    </alternativeName>
</protein>
<dbReference type="EMBL" id="JBHUII010000011">
    <property type="protein sequence ID" value="MFD2207482.1"/>
    <property type="molecule type" value="Genomic_DNA"/>
</dbReference>
<dbReference type="Pfam" id="PF01975">
    <property type="entry name" value="SurE"/>
    <property type="match status" value="1"/>
</dbReference>
<comment type="catalytic activity">
    <reaction evidence="1 7">
        <text>a ribonucleoside 5'-phosphate + H2O = a ribonucleoside + phosphate</text>
        <dbReference type="Rhea" id="RHEA:12484"/>
        <dbReference type="ChEBI" id="CHEBI:15377"/>
        <dbReference type="ChEBI" id="CHEBI:18254"/>
        <dbReference type="ChEBI" id="CHEBI:43474"/>
        <dbReference type="ChEBI" id="CHEBI:58043"/>
        <dbReference type="EC" id="3.1.3.5"/>
    </reaction>
</comment>
<dbReference type="HAMAP" id="MF_00060">
    <property type="entry name" value="SurE"/>
    <property type="match status" value="1"/>
</dbReference>
<keyword evidence="5 7" id="KW-0547">Nucleotide-binding</keyword>
<dbReference type="NCBIfam" id="NF001490">
    <property type="entry name" value="PRK00346.1-4"/>
    <property type="match status" value="1"/>
</dbReference>
<dbReference type="Proteomes" id="UP001597294">
    <property type="component" value="Unassembled WGS sequence"/>
</dbReference>
<organism evidence="9 10">
    <name type="scientific">Kiloniella antarctica</name>
    <dbReference type="NCBI Taxonomy" id="1550907"/>
    <lineage>
        <taxon>Bacteria</taxon>
        <taxon>Pseudomonadati</taxon>
        <taxon>Pseudomonadota</taxon>
        <taxon>Alphaproteobacteria</taxon>
        <taxon>Rhodospirillales</taxon>
        <taxon>Kiloniellaceae</taxon>
        <taxon>Kiloniella</taxon>
    </lineage>
</organism>
<comment type="similarity">
    <text evidence="2 7">Belongs to the SurE nucleotidase family.</text>
</comment>
<reference evidence="10" key="1">
    <citation type="journal article" date="2019" name="Int. J. Syst. Evol. Microbiol.">
        <title>The Global Catalogue of Microorganisms (GCM) 10K type strain sequencing project: providing services to taxonomists for standard genome sequencing and annotation.</title>
        <authorList>
            <consortium name="The Broad Institute Genomics Platform"/>
            <consortium name="The Broad Institute Genome Sequencing Center for Infectious Disease"/>
            <person name="Wu L."/>
            <person name="Ma J."/>
        </authorList>
    </citation>
    <scope>NUCLEOTIDE SEQUENCE [LARGE SCALE GENOMIC DNA]</scope>
    <source>
        <strain evidence="10">CGMCC 4.7192</strain>
    </source>
</reference>
<evidence type="ECO:0000256" key="2">
    <source>
        <dbReference type="ARBA" id="ARBA00011062"/>
    </source>
</evidence>
<dbReference type="Gene3D" id="3.40.1210.10">
    <property type="entry name" value="Survival protein SurE-like phosphatase/nucleotidase"/>
    <property type="match status" value="1"/>
</dbReference>
<keyword evidence="4 7" id="KW-0479">Metal-binding</keyword>
<dbReference type="PANTHER" id="PTHR30457">
    <property type="entry name" value="5'-NUCLEOTIDASE SURE"/>
    <property type="match status" value="1"/>
</dbReference>
<dbReference type="InterPro" id="IPR030048">
    <property type="entry name" value="SurE"/>
</dbReference>
<sequence>MSKIIHDLSKARVLLSNDDGIHAEGLAVLEDVARNLSDDVWVIAPEVEQSAASHSLTLRRPLRERKLGDKRYSIDGTPTDCVLMGMKYLMKGQRPDLVLSGVNVGANLGEDVIYSGTVAAAMEGAILGARSIALSLRPDNHDDTVYHWNTVRKFAPDIIRKLSLWQGQETSNLLFNVNFPGIPADQVKGVKVCRQGHRDEETTVVEGSDPNGRPFLWVGQFVSHHTSVPNADLTAIAENYITITPLKYDLTDHGVLEKMGQLFP</sequence>
<gene>
    <name evidence="7 9" type="primary">surE</name>
    <name evidence="9" type="ORF">ACFSKO_17815</name>
</gene>
<dbReference type="InterPro" id="IPR002828">
    <property type="entry name" value="SurE-like_Pase/nucleotidase"/>
</dbReference>
<dbReference type="InterPro" id="IPR036523">
    <property type="entry name" value="SurE-like_sf"/>
</dbReference>
<comment type="caution">
    <text evidence="9">The sequence shown here is derived from an EMBL/GenBank/DDBJ whole genome shotgun (WGS) entry which is preliminary data.</text>
</comment>
<evidence type="ECO:0000256" key="1">
    <source>
        <dbReference type="ARBA" id="ARBA00000815"/>
    </source>
</evidence>
<comment type="subcellular location">
    <subcellularLocation>
        <location evidence="7">Cytoplasm</location>
    </subcellularLocation>
</comment>
<keyword evidence="10" id="KW-1185">Reference proteome</keyword>
<evidence type="ECO:0000256" key="3">
    <source>
        <dbReference type="ARBA" id="ARBA00022490"/>
    </source>
</evidence>
<evidence type="ECO:0000256" key="5">
    <source>
        <dbReference type="ARBA" id="ARBA00022741"/>
    </source>
</evidence>
<evidence type="ECO:0000313" key="10">
    <source>
        <dbReference type="Proteomes" id="UP001597294"/>
    </source>
</evidence>
<dbReference type="RefSeq" id="WP_380254145.1">
    <property type="nucleotide sequence ID" value="NZ_JBHUII010000011.1"/>
</dbReference>
<feature type="binding site" evidence="7">
    <location>
        <position position="18"/>
    </location>
    <ligand>
        <name>a divalent metal cation</name>
        <dbReference type="ChEBI" id="CHEBI:60240"/>
    </ligand>
</feature>
<dbReference type="EC" id="3.1.3.5" evidence="7"/>
<name>A0ABW5BMT4_9PROT</name>
<comment type="cofactor">
    <cofactor evidence="7">
        <name>a divalent metal cation</name>
        <dbReference type="ChEBI" id="CHEBI:60240"/>
    </cofactor>
    <text evidence="7">Binds 1 divalent metal cation per subunit.</text>
</comment>
<comment type="function">
    <text evidence="7">Nucleotidase that shows phosphatase activity on nucleoside 5'-monophosphates.</text>
</comment>
<dbReference type="NCBIfam" id="TIGR00087">
    <property type="entry name" value="surE"/>
    <property type="match status" value="1"/>
</dbReference>
<proteinExistence type="inferred from homology"/>
<dbReference type="SUPFAM" id="SSF64167">
    <property type="entry name" value="SurE-like"/>
    <property type="match status" value="1"/>
</dbReference>
<evidence type="ECO:0000313" key="9">
    <source>
        <dbReference type="EMBL" id="MFD2207482.1"/>
    </source>
</evidence>